<evidence type="ECO:0000259" key="1">
    <source>
        <dbReference type="Pfam" id="PF09345"/>
    </source>
</evidence>
<accession>A0A5M6I8D6</accession>
<evidence type="ECO:0000313" key="3">
    <source>
        <dbReference type="Proteomes" id="UP000324065"/>
    </source>
</evidence>
<dbReference type="EMBL" id="VWPJ01000017">
    <property type="protein sequence ID" value="KAA5604520.1"/>
    <property type="molecule type" value="Genomic_DNA"/>
</dbReference>
<gene>
    <name evidence="2" type="ORF">F1188_15605</name>
</gene>
<name>A0A5M6I8D6_9PROT</name>
<dbReference type="OrthoDB" id="5297629at2"/>
<feature type="domain" description="SiaC family regulatory phosphoprotein" evidence="1">
    <location>
        <begin position="6"/>
        <end position="125"/>
    </location>
</feature>
<evidence type="ECO:0000313" key="2">
    <source>
        <dbReference type="EMBL" id="KAA5604520.1"/>
    </source>
</evidence>
<dbReference type="Pfam" id="PF09345">
    <property type="entry name" value="SiaC"/>
    <property type="match status" value="1"/>
</dbReference>
<keyword evidence="3" id="KW-1185">Reference proteome</keyword>
<dbReference type="Proteomes" id="UP000324065">
    <property type="component" value="Unassembled WGS sequence"/>
</dbReference>
<protein>
    <submittedName>
        <fullName evidence="2">DUF1987 domain-containing protein</fullName>
    </submittedName>
</protein>
<dbReference type="RefSeq" id="WP_150063430.1">
    <property type="nucleotide sequence ID" value="NZ_JACIGJ010000016.1"/>
</dbReference>
<sequence>MDMIRIEATDRSPEVVFDFDQGRFTLSGESYPEDSAAFFAPLLAAVRTYLSDEQPKPVTFDLSMHYFNSSSAKALMNLFQDLEEAAEQGWPTTVNWHYHPDDDTMAEFGEDFALDFNHAEFRLCPTPETA</sequence>
<proteinExistence type="predicted"/>
<dbReference type="InterPro" id="IPR018530">
    <property type="entry name" value="SiaC"/>
</dbReference>
<comment type="caution">
    <text evidence="2">The sequence shown here is derived from an EMBL/GenBank/DDBJ whole genome shotgun (WGS) entry which is preliminary data.</text>
</comment>
<reference evidence="2 3" key="1">
    <citation type="submission" date="2019-09" db="EMBL/GenBank/DDBJ databases">
        <title>Genome sequence of Roseospira marina, one of the more divergent members of the non-sulfur purple photosynthetic bacterial family, the Rhodospirillaceae.</title>
        <authorList>
            <person name="Meyer T."/>
            <person name="Kyndt J."/>
        </authorList>
    </citation>
    <scope>NUCLEOTIDE SEQUENCE [LARGE SCALE GENOMIC DNA]</scope>
    <source>
        <strain evidence="2 3">DSM 15113</strain>
    </source>
</reference>
<organism evidence="2 3">
    <name type="scientific">Roseospira marina</name>
    <dbReference type="NCBI Taxonomy" id="140057"/>
    <lineage>
        <taxon>Bacteria</taxon>
        <taxon>Pseudomonadati</taxon>
        <taxon>Pseudomonadota</taxon>
        <taxon>Alphaproteobacteria</taxon>
        <taxon>Rhodospirillales</taxon>
        <taxon>Rhodospirillaceae</taxon>
        <taxon>Roseospira</taxon>
    </lineage>
</organism>
<dbReference type="AlphaFoldDB" id="A0A5M6I8D6"/>